<evidence type="ECO:0000256" key="2">
    <source>
        <dbReference type="ARBA" id="ARBA00004496"/>
    </source>
</evidence>
<dbReference type="GO" id="GO:0005524">
    <property type="term" value="F:ATP binding"/>
    <property type="evidence" value="ECO:0007669"/>
    <property type="project" value="InterPro"/>
</dbReference>
<evidence type="ECO:0000313" key="10">
    <source>
        <dbReference type="Proteomes" id="UP000658642"/>
    </source>
</evidence>
<dbReference type="OrthoDB" id="10622309at2759"/>
<organism evidence="9 10">
    <name type="scientific">Atrichornis clamosus</name>
    <dbReference type="NCBI Taxonomy" id="449594"/>
    <lineage>
        <taxon>Eukaryota</taxon>
        <taxon>Metazoa</taxon>
        <taxon>Chordata</taxon>
        <taxon>Craniata</taxon>
        <taxon>Vertebrata</taxon>
        <taxon>Euteleostomi</taxon>
        <taxon>Archelosauria</taxon>
        <taxon>Archosauria</taxon>
        <taxon>Dinosauria</taxon>
        <taxon>Saurischia</taxon>
        <taxon>Theropoda</taxon>
        <taxon>Coelurosauria</taxon>
        <taxon>Aves</taxon>
        <taxon>Neognathae</taxon>
        <taxon>Neoaves</taxon>
        <taxon>Telluraves</taxon>
        <taxon>Australaves</taxon>
        <taxon>Passeriformes</taxon>
        <taxon>Menuridae</taxon>
        <taxon>Atrichornis</taxon>
    </lineage>
</organism>
<dbReference type="Pfam" id="PF08826">
    <property type="entry name" value="DMPK_coil"/>
    <property type="match status" value="1"/>
</dbReference>
<feature type="non-terminal residue" evidence="9">
    <location>
        <position position="1"/>
    </location>
</feature>
<dbReference type="EMBL" id="WBMZ01021231">
    <property type="protein sequence ID" value="NXY27016.1"/>
    <property type="molecule type" value="Genomic_DNA"/>
</dbReference>
<evidence type="ECO:0000256" key="6">
    <source>
        <dbReference type="ARBA" id="ARBA00023054"/>
    </source>
</evidence>
<comment type="cofactor">
    <cofactor evidence="1">
        <name>Mg(2+)</name>
        <dbReference type="ChEBI" id="CHEBI:18420"/>
    </cofactor>
</comment>
<comment type="caution">
    <text evidence="9">The sequence shown here is derived from an EMBL/GenBank/DDBJ whole genome shotgun (WGS) entry which is preliminary data.</text>
</comment>
<evidence type="ECO:0000259" key="8">
    <source>
        <dbReference type="Pfam" id="PF08826"/>
    </source>
</evidence>
<dbReference type="GO" id="GO:0005737">
    <property type="term" value="C:cytoplasm"/>
    <property type="evidence" value="ECO:0007669"/>
    <property type="project" value="UniProtKB-SubCell"/>
</dbReference>
<protein>
    <submittedName>
        <fullName evidence="9">DMPK kinase</fullName>
    </submittedName>
</protein>
<keyword evidence="9" id="KW-0418">Kinase</keyword>
<feature type="domain" description="Myotonic dystrophy protein kinase coiled coil" evidence="8">
    <location>
        <begin position="26"/>
        <end position="78"/>
    </location>
</feature>
<feature type="non-terminal residue" evidence="9">
    <location>
        <position position="87"/>
    </location>
</feature>
<keyword evidence="4" id="KW-0597">Phosphoprotein</keyword>
<dbReference type="AlphaFoldDB" id="A0A852PIF9"/>
<keyword evidence="10" id="KW-1185">Reference proteome</keyword>
<gene>
    <name evidence="9" type="primary">Dmpk</name>
    <name evidence="9" type="ORF">ATRCLA_R15363</name>
</gene>
<keyword evidence="3" id="KW-0963">Cytoplasm</keyword>
<evidence type="ECO:0000256" key="4">
    <source>
        <dbReference type="ARBA" id="ARBA00022553"/>
    </source>
</evidence>
<dbReference type="Proteomes" id="UP000658642">
    <property type="component" value="Unassembled WGS sequence"/>
</dbReference>
<reference evidence="9" key="1">
    <citation type="submission" date="2020-02" db="EMBL/GenBank/DDBJ databases">
        <title>Bird 10,000 Genomes (B10K) Project - Family phase.</title>
        <authorList>
            <person name="Zhang G."/>
        </authorList>
    </citation>
    <scope>NUCLEOTIDE SEQUENCE</scope>
    <source>
        <strain evidence="9">B10K-DU-029-61</strain>
        <tissue evidence="9">Blood</tissue>
    </source>
</reference>
<dbReference type="GO" id="GO:0046872">
    <property type="term" value="F:metal ion binding"/>
    <property type="evidence" value="ECO:0007669"/>
    <property type="project" value="UniProtKB-KW"/>
</dbReference>
<dbReference type="Gene3D" id="1.20.5.340">
    <property type="match status" value="1"/>
</dbReference>
<comment type="subcellular location">
    <subcellularLocation>
        <location evidence="2">Cytoplasm</location>
    </subcellularLocation>
</comment>
<dbReference type="InterPro" id="IPR014930">
    <property type="entry name" value="Myotonic_dystrophy_kinase_coil"/>
</dbReference>
<evidence type="ECO:0000256" key="5">
    <source>
        <dbReference type="ARBA" id="ARBA00022723"/>
    </source>
</evidence>
<evidence type="ECO:0000256" key="3">
    <source>
        <dbReference type="ARBA" id="ARBA00022490"/>
    </source>
</evidence>
<feature type="coiled-coil region" evidence="7">
    <location>
        <begin position="24"/>
        <end position="79"/>
    </location>
</feature>
<keyword evidence="5" id="KW-0479">Metal-binding</keyword>
<evidence type="ECO:0000256" key="1">
    <source>
        <dbReference type="ARBA" id="ARBA00001946"/>
    </source>
</evidence>
<evidence type="ECO:0000256" key="7">
    <source>
        <dbReference type="SAM" id="Coils"/>
    </source>
</evidence>
<name>A0A852PIF9_9PASS</name>
<keyword evidence="9" id="KW-0808">Transferase</keyword>
<proteinExistence type="predicted"/>
<dbReference type="GO" id="GO:0004674">
    <property type="term" value="F:protein serine/threonine kinase activity"/>
    <property type="evidence" value="ECO:0007669"/>
    <property type="project" value="InterPro"/>
</dbReference>
<sequence length="87" mass="9582">PRVPTQTWFPQEAVAAIPAVPVPVPELREALAEERRGREALERELGMLRAAGQGLARRLQEAESRNLELEAKLRRLQSDPPGPGPPS</sequence>
<evidence type="ECO:0000313" key="9">
    <source>
        <dbReference type="EMBL" id="NXY27016.1"/>
    </source>
</evidence>
<keyword evidence="6 7" id="KW-0175">Coiled coil</keyword>
<accession>A0A852PIF9</accession>